<protein>
    <submittedName>
        <fullName evidence="1">Uncharacterized protein</fullName>
    </submittedName>
</protein>
<keyword evidence="2" id="KW-1185">Reference proteome</keyword>
<evidence type="ECO:0000313" key="1">
    <source>
        <dbReference type="EMBL" id="KAL1222723.1"/>
    </source>
</evidence>
<proteinExistence type="predicted"/>
<accession>A0ABD1BZU3</accession>
<organism evidence="1 2">
    <name type="scientific">Cardamine amara subsp. amara</name>
    <dbReference type="NCBI Taxonomy" id="228776"/>
    <lineage>
        <taxon>Eukaryota</taxon>
        <taxon>Viridiplantae</taxon>
        <taxon>Streptophyta</taxon>
        <taxon>Embryophyta</taxon>
        <taxon>Tracheophyta</taxon>
        <taxon>Spermatophyta</taxon>
        <taxon>Magnoliopsida</taxon>
        <taxon>eudicotyledons</taxon>
        <taxon>Gunneridae</taxon>
        <taxon>Pentapetalae</taxon>
        <taxon>rosids</taxon>
        <taxon>malvids</taxon>
        <taxon>Brassicales</taxon>
        <taxon>Brassicaceae</taxon>
        <taxon>Cardamineae</taxon>
        <taxon>Cardamine</taxon>
    </lineage>
</organism>
<dbReference type="AlphaFoldDB" id="A0ABD1BZU3"/>
<evidence type="ECO:0000313" key="2">
    <source>
        <dbReference type="Proteomes" id="UP001558713"/>
    </source>
</evidence>
<dbReference type="EMBL" id="JBANAX010000092">
    <property type="protein sequence ID" value="KAL1222723.1"/>
    <property type="molecule type" value="Genomic_DNA"/>
</dbReference>
<dbReference type="Proteomes" id="UP001558713">
    <property type="component" value="Unassembled WGS sequence"/>
</dbReference>
<gene>
    <name evidence="1" type="ORF">V5N11_004472</name>
</gene>
<reference evidence="1 2" key="1">
    <citation type="submission" date="2024-04" db="EMBL/GenBank/DDBJ databases">
        <title>Genome assembly C_amara_ONT_v2.</title>
        <authorList>
            <person name="Yant L."/>
            <person name="Moore C."/>
            <person name="Slenker M."/>
        </authorList>
    </citation>
    <scope>NUCLEOTIDE SEQUENCE [LARGE SCALE GENOMIC DNA]</scope>
    <source>
        <tissue evidence="1">Leaf</tissue>
    </source>
</reference>
<comment type="caution">
    <text evidence="1">The sequence shown here is derived from an EMBL/GenBank/DDBJ whole genome shotgun (WGS) entry which is preliminary data.</text>
</comment>
<name>A0ABD1BZU3_CARAN</name>
<sequence length="138" mass="15623">MSQPNLNVGCAVLQQLLQSSTETQEHHWLGVVHVRDVAKDHVTLSETLKLLVGFYALIRFIIYQFSCPNSSLSLLFTGLIKKLNVDLRRVMSLMTNDAAKRLVELGLVFTAVKETVQSLRDKGFLLESIRYLSKFQTV</sequence>